<reference evidence="2 3" key="1">
    <citation type="submission" date="2020-08" db="EMBL/GenBank/DDBJ databases">
        <title>Genome sequence of Erysipelothrix inopinata DSM 15511T.</title>
        <authorList>
            <person name="Hyun D.-W."/>
            <person name="Bae J.-W."/>
        </authorList>
    </citation>
    <scope>NUCLEOTIDE SEQUENCE [LARGE SCALE GENOMIC DNA]</scope>
    <source>
        <strain evidence="2 3">DSM 15511</strain>
    </source>
</reference>
<keyword evidence="1" id="KW-0472">Membrane</keyword>
<dbReference type="EMBL" id="CP060715">
    <property type="protein sequence ID" value="QNN60034.1"/>
    <property type="molecule type" value="Genomic_DNA"/>
</dbReference>
<protein>
    <recommendedName>
        <fullName evidence="4">DUF1294 domain-containing protein</fullName>
    </recommendedName>
</protein>
<name>A0A7G9RWQ9_9FIRM</name>
<evidence type="ECO:0008006" key="4">
    <source>
        <dbReference type="Google" id="ProtNLM"/>
    </source>
</evidence>
<gene>
    <name evidence="2" type="ORF">H9L01_06550</name>
</gene>
<feature type="transmembrane region" description="Helical" evidence="1">
    <location>
        <begin position="38"/>
        <end position="61"/>
    </location>
</feature>
<organism evidence="2 3">
    <name type="scientific">Erysipelothrix inopinata</name>
    <dbReference type="NCBI Taxonomy" id="225084"/>
    <lineage>
        <taxon>Bacteria</taxon>
        <taxon>Bacillati</taxon>
        <taxon>Bacillota</taxon>
        <taxon>Erysipelotrichia</taxon>
        <taxon>Erysipelotrichales</taxon>
        <taxon>Erysipelotrichaceae</taxon>
        <taxon>Erysipelothrix</taxon>
    </lineage>
</organism>
<keyword evidence="1" id="KW-1133">Transmembrane helix</keyword>
<accession>A0A7G9RWQ9</accession>
<keyword evidence="1" id="KW-0812">Transmembrane</keyword>
<dbReference type="AlphaFoldDB" id="A0A7G9RWQ9"/>
<proteinExistence type="predicted"/>
<dbReference type="Proteomes" id="UP000515928">
    <property type="component" value="Chromosome"/>
</dbReference>
<keyword evidence="3" id="KW-1185">Reference proteome</keyword>
<evidence type="ECO:0000313" key="2">
    <source>
        <dbReference type="EMBL" id="QNN60034.1"/>
    </source>
</evidence>
<dbReference type="RefSeq" id="WP_187533167.1">
    <property type="nucleotide sequence ID" value="NZ_CBCSHU010000002.1"/>
</dbReference>
<feature type="transmembrane region" description="Helical" evidence="1">
    <location>
        <begin position="68"/>
        <end position="88"/>
    </location>
</feature>
<evidence type="ECO:0000256" key="1">
    <source>
        <dbReference type="SAM" id="Phobius"/>
    </source>
</evidence>
<evidence type="ECO:0000313" key="3">
    <source>
        <dbReference type="Proteomes" id="UP000515928"/>
    </source>
</evidence>
<sequence>MDTIVILLIASTFMGLMMTFQAKKLELEKESLTQRELSMIYISSAMFGSIGVLCGVVSLDFQRSNKKFVVTNSLILLIQLLFIVWFVLGG</sequence>
<dbReference type="KEGG" id="eio:H9L01_06550"/>